<evidence type="ECO:0000313" key="1">
    <source>
        <dbReference type="EMBL" id="KKM79648.1"/>
    </source>
</evidence>
<proteinExistence type="predicted"/>
<dbReference type="EMBL" id="LAZR01008305">
    <property type="protein sequence ID" value="KKM79648.1"/>
    <property type="molecule type" value="Genomic_DNA"/>
</dbReference>
<name>A0A0F9KCD3_9ZZZZ</name>
<comment type="caution">
    <text evidence="1">The sequence shown here is derived from an EMBL/GenBank/DDBJ whole genome shotgun (WGS) entry which is preliminary data.</text>
</comment>
<sequence length="49" mass="5654">MKCAYCSFSVKFAGRMQIWAKTWYEDMAAKLEGVEIVEFELKEIENATG</sequence>
<accession>A0A0F9KCD3</accession>
<reference evidence="1" key="1">
    <citation type="journal article" date="2015" name="Nature">
        <title>Complex archaea that bridge the gap between prokaryotes and eukaryotes.</title>
        <authorList>
            <person name="Spang A."/>
            <person name="Saw J.H."/>
            <person name="Jorgensen S.L."/>
            <person name="Zaremba-Niedzwiedzka K."/>
            <person name="Martijn J."/>
            <person name="Lind A.E."/>
            <person name="van Eijk R."/>
            <person name="Schleper C."/>
            <person name="Guy L."/>
            <person name="Ettema T.J."/>
        </authorList>
    </citation>
    <scope>NUCLEOTIDE SEQUENCE</scope>
</reference>
<gene>
    <name evidence="1" type="ORF">LCGC14_1347720</name>
</gene>
<dbReference type="AlphaFoldDB" id="A0A0F9KCD3"/>
<protein>
    <submittedName>
        <fullName evidence="1">Uncharacterized protein</fullName>
    </submittedName>
</protein>
<organism evidence="1">
    <name type="scientific">marine sediment metagenome</name>
    <dbReference type="NCBI Taxonomy" id="412755"/>
    <lineage>
        <taxon>unclassified sequences</taxon>
        <taxon>metagenomes</taxon>
        <taxon>ecological metagenomes</taxon>
    </lineage>
</organism>